<reference evidence="3" key="1">
    <citation type="journal article" date="2019" name="Environ. Microbiol.">
        <title>Fungal ecological strategies reflected in gene transcription - a case study of two litter decomposers.</title>
        <authorList>
            <person name="Barbi F."/>
            <person name="Kohler A."/>
            <person name="Barry K."/>
            <person name="Baskaran P."/>
            <person name="Daum C."/>
            <person name="Fauchery L."/>
            <person name="Ihrmark K."/>
            <person name="Kuo A."/>
            <person name="LaButti K."/>
            <person name="Lipzen A."/>
            <person name="Morin E."/>
            <person name="Grigoriev I.V."/>
            <person name="Henrissat B."/>
            <person name="Lindahl B."/>
            <person name="Martin F."/>
        </authorList>
    </citation>
    <scope>NUCLEOTIDE SEQUENCE</scope>
    <source>
        <strain evidence="3">JB14</strain>
    </source>
</reference>
<accession>A0A6A4HLD9</accession>
<dbReference type="EMBL" id="ML769475">
    <property type="protein sequence ID" value="KAE9398936.1"/>
    <property type="molecule type" value="Genomic_DNA"/>
</dbReference>
<feature type="compositionally biased region" description="Basic and acidic residues" evidence="1">
    <location>
        <begin position="309"/>
        <end position="324"/>
    </location>
</feature>
<dbReference type="OrthoDB" id="3149508at2759"/>
<evidence type="ECO:0000259" key="2">
    <source>
        <dbReference type="Pfam" id="PF18803"/>
    </source>
</evidence>
<gene>
    <name evidence="3" type="ORF">BT96DRAFT_821178</name>
</gene>
<dbReference type="Pfam" id="PF18803">
    <property type="entry name" value="CxC2"/>
    <property type="match status" value="1"/>
</dbReference>
<proteinExistence type="predicted"/>
<evidence type="ECO:0000313" key="3">
    <source>
        <dbReference type="EMBL" id="KAE9398936.1"/>
    </source>
</evidence>
<feature type="region of interest" description="Disordered" evidence="1">
    <location>
        <begin position="302"/>
        <end position="324"/>
    </location>
</feature>
<dbReference type="Proteomes" id="UP000799118">
    <property type="component" value="Unassembled WGS sequence"/>
</dbReference>
<name>A0A6A4HLD9_9AGAR</name>
<organism evidence="3 4">
    <name type="scientific">Gymnopus androsaceus JB14</name>
    <dbReference type="NCBI Taxonomy" id="1447944"/>
    <lineage>
        <taxon>Eukaryota</taxon>
        <taxon>Fungi</taxon>
        <taxon>Dikarya</taxon>
        <taxon>Basidiomycota</taxon>
        <taxon>Agaricomycotina</taxon>
        <taxon>Agaricomycetes</taxon>
        <taxon>Agaricomycetidae</taxon>
        <taxon>Agaricales</taxon>
        <taxon>Marasmiineae</taxon>
        <taxon>Omphalotaceae</taxon>
        <taxon>Gymnopus</taxon>
    </lineage>
</organism>
<dbReference type="InterPro" id="IPR041457">
    <property type="entry name" value="CxC2_KDZ-assoc"/>
</dbReference>
<feature type="non-terminal residue" evidence="3">
    <location>
        <position position="1"/>
    </location>
</feature>
<evidence type="ECO:0000256" key="1">
    <source>
        <dbReference type="SAM" id="MobiDB-lite"/>
    </source>
</evidence>
<evidence type="ECO:0000313" key="4">
    <source>
        <dbReference type="Proteomes" id="UP000799118"/>
    </source>
</evidence>
<keyword evidence="4" id="KW-1185">Reference proteome</keyword>
<protein>
    <recommendedName>
        <fullName evidence="2">CxC2-like cysteine cluster KDZ transposase-associated domain-containing protein</fullName>
    </recommendedName>
</protein>
<dbReference type="AlphaFoldDB" id="A0A6A4HLD9"/>
<feature type="domain" description="CxC2-like cysteine cluster KDZ transposase-associated" evidence="2">
    <location>
        <begin position="88"/>
        <end position="182"/>
    </location>
</feature>
<sequence>EQYGTETKKIIHLFLNQHAASRIGTPCSCKKGVHMVRCRNCYQRPPLCSDCFIREHKYIPFHWAERWDEGGKFFSTCDMSALDHNWALNLGHSAEQCPNATKTMHINIIETSGPHGTLVRYCQCHGCPDKWQQLFDAHLFPGSVSNPGTAYTFRLMREYEVHAVASKKNAWDYTKALAQLANRQFPEMVPTFYDQFLFVTRLWSYLKTNIWLGQGHSIDTLLPRRLKGNLRVYCPACPEEYFNLEKGWERAPPELLHVHGFRKTLDGNHQLSHFEKNCDQNDISWYMGNAYFPSSSTEKEYLRTVPQTQKERNERRPKADQSKEGLQAFKEKLVSFFGFLINQECETDSFAAGETSMQVSECAGRPG</sequence>